<keyword evidence="2" id="KW-1185">Reference proteome</keyword>
<name>A0ACC1HST5_9FUNG</name>
<accession>A0ACC1HST5</accession>
<organism evidence="1 2">
    <name type="scientific">Spiromyces aspiralis</name>
    <dbReference type="NCBI Taxonomy" id="68401"/>
    <lineage>
        <taxon>Eukaryota</taxon>
        <taxon>Fungi</taxon>
        <taxon>Fungi incertae sedis</taxon>
        <taxon>Zoopagomycota</taxon>
        <taxon>Kickxellomycotina</taxon>
        <taxon>Kickxellomycetes</taxon>
        <taxon>Kickxellales</taxon>
        <taxon>Kickxellaceae</taxon>
        <taxon>Spiromyces</taxon>
    </lineage>
</organism>
<sequence length="253" mass="29034">MESSKVDRPVEIGARCTKLASLVSDIRATDDAAKTVAHVLPEATALFLEIREANTWAQNDIVCARGVMDDAKQVLDKVQLEYDNLLAEQLYLEAEVKKMKELKYASLSYPGQFTNFQQVELFPEEEFMEKAPEELKLETEPRQRMLNRLKFELEQRKRQLSRLTSPHALVDGQLINLLAGACRMKLEIERAALTREKLRVQRRHNHERLNAIYKQIAAYVESSDHIRSALGMPRPLKKLASDDTRPHKDEPAL</sequence>
<gene>
    <name evidence="1" type="ORF">EV182_003476</name>
</gene>
<evidence type="ECO:0000313" key="1">
    <source>
        <dbReference type="EMBL" id="KAJ1678721.1"/>
    </source>
</evidence>
<dbReference type="Proteomes" id="UP001145114">
    <property type="component" value="Unassembled WGS sequence"/>
</dbReference>
<reference evidence="1" key="1">
    <citation type="submission" date="2022-06" db="EMBL/GenBank/DDBJ databases">
        <title>Phylogenomic reconstructions and comparative analyses of Kickxellomycotina fungi.</title>
        <authorList>
            <person name="Reynolds N.K."/>
            <person name="Stajich J.E."/>
            <person name="Barry K."/>
            <person name="Grigoriev I.V."/>
            <person name="Crous P."/>
            <person name="Smith M.E."/>
        </authorList>
    </citation>
    <scope>NUCLEOTIDE SEQUENCE</scope>
    <source>
        <strain evidence="1">RSA 2271</strain>
    </source>
</reference>
<dbReference type="EMBL" id="JAMZIH010000908">
    <property type="protein sequence ID" value="KAJ1678721.1"/>
    <property type="molecule type" value="Genomic_DNA"/>
</dbReference>
<comment type="caution">
    <text evidence="1">The sequence shown here is derived from an EMBL/GenBank/DDBJ whole genome shotgun (WGS) entry which is preliminary data.</text>
</comment>
<evidence type="ECO:0000313" key="2">
    <source>
        <dbReference type="Proteomes" id="UP001145114"/>
    </source>
</evidence>
<protein>
    <submittedName>
        <fullName evidence="1">Uncharacterized protein</fullName>
    </submittedName>
</protein>
<proteinExistence type="predicted"/>